<feature type="chain" id="PRO_5042113030" evidence="2">
    <location>
        <begin position="35"/>
        <end position="943"/>
    </location>
</feature>
<evidence type="ECO:0000256" key="1">
    <source>
        <dbReference type="SAM" id="MobiDB-lite"/>
    </source>
</evidence>
<feature type="region of interest" description="Disordered" evidence="1">
    <location>
        <begin position="105"/>
        <end position="142"/>
    </location>
</feature>
<reference evidence="3" key="1">
    <citation type="journal article" date="2021" name="Genome Biol. Evol.">
        <title>A High-Quality Reference Genome for a Parasitic Bivalve with Doubly Uniparental Inheritance (Bivalvia: Unionida).</title>
        <authorList>
            <person name="Smith C.H."/>
        </authorList>
    </citation>
    <scope>NUCLEOTIDE SEQUENCE</scope>
    <source>
        <strain evidence="3">CHS0354</strain>
    </source>
</reference>
<name>A0AAE0VV03_9BIVA</name>
<accession>A0AAE0VV03</accession>
<keyword evidence="4" id="KW-1185">Reference proteome</keyword>
<comment type="caution">
    <text evidence="3">The sequence shown here is derived from an EMBL/GenBank/DDBJ whole genome shotgun (WGS) entry which is preliminary data.</text>
</comment>
<keyword evidence="2" id="KW-0732">Signal</keyword>
<feature type="region of interest" description="Disordered" evidence="1">
    <location>
        <begin position="191"/>
        <end position="233"/>
    </location>
</feature>
<organism evidence="3 4">
    <name type="scientific">Potamilus streckersoni</name>
    <dbReference type="NCBI Taxonomy" id="2493646"/>
    <lineage>
        <taxon>Eukaryota</taxon>
        <taxon>Metazoa</taxon>
        <taxon>Spiralia</taxon>
        <taxon>Lophotrochozoa</taxon>
        <taxon>Mollusca</taxon>
        <taxon>Bivalvia</taxon>
        <taxon>Autobranchia</taxon>
        <taxon>Heteroconchia</taxon>
        <taxon>Palaeoheterodonta</taxon>
        <taxon>Unionida</taxon>
        <taxon>Unionoidea</taxon>
        <taxon>Unionidae</taxon>
        <taxon>Ambleminae</taxon>
        <taxon>Lampsilini</taxon>
        <taxon>Potamilus</taxon>
    </lineage>
</organism>
<evidence type="ECO:0000256" key="2">
    <source>
        <dbReference type="SAM" id="SignalP"/>
    </source>
</evidence>
<dbReference type="Proteomes" id="UP001195483">
    <property type="component" value="Unassembled WGS sequence"/>
</dbReference>
<feature type="compositionally biased region" description="Polar residues" evidence="1">
    <location>
        <begin position="194"/>
        <end position="233"/>
    </location>
</feature>
<evidence type="ECO:0000313" key="4">
    <source>
        <dbReference type="Proteomes" id="UP001195483"/>
    </source>
</evidence>
<dbReference type="AlphaFoldDB" id="A0AAE0VV03"/>
<protein>
    <submittedName>
        <fullName evidence="3">Uncharacterized protein</fullName>
    </submittedName>
</protein>
<feature type="region of interest" description="Disordered" evidence="1">
    <location>
        <begin position="468"/>
        <end position="487"/>
    </location>
</feature>
<reference evidence="3" key="2">
    <citation type="journal article" date="2021" name="Genome Biol. Evol.">
        <title>Developing a high-quality reference genome for a parasitic bivalve with doubly uniparental inheritance (Bivalvia: Unionida).</title>
        <authorList>
            <person name="Smith C.H."/>
        </authorList>
    </citation>
    <scope>NUCLEOTIDE SEQUENCE</scope>
    <source>
        <strain evidence="3">CHS0354</strain>
        <tissue evidence="3">Mantle</tissue>
    </source>
</reference>
<feature type="signal peptide" evidence="2">
    <location>
        <begin position="1"/>
        <end position="34"/>
    </location>
</feature>
<sequence length="943" mass="102503">MCAIRKVVPTLSTNMVSHNSSCTLLLLFILPVLGQMTLEPPATTATEKKEDASPQDGGINLKNSFFLRDLSQGKHQTILDFSRFGGHLQVDVLREALLQEWQRSFGNPPFRTGSNAGRGWGIRIPSSKHNSSTPIQPQSSNNETQIFSHDAIENSSSLPFSSNQTRNRQAINDRHQTTGIVSGIQRNTDELHRNSNFGATGNFNIHSNDGLGSSGRPSSNTQDNTLTDTFSGSNAGFPRSRIFDVLGGRISDSRGQGDLINSGTSISGIISVTSSPIKVSMGIWEINMNNGTSPDTDIVQHPSISSGHQIVSNDSSMPVSGLPISESRKNSSLHKALSFGEIFTSLFGESATQVPTPLGETGNGRVNFLDAWNNTLSTNINPLPVKSGIEFPQRVSPNFQGRMPSSLGFSDQSSSENFQQNLAKDNIRPAMVDINGVTQNLQQKHLHGLPGNDSHKVFAGGPRIILTSTDESSNQELSSNKQNLQTNFDSTGHLMGRNAELRLVTNTSNAENNLNILSMKDMPMDSEATGLQNLGVNNGVTKMNLELSSLNQSLVLSPSARVVEEESKSFLSKGTADPIQSLVQSQNGGLNITTSAVSSDLDMSLLKKLPPRERETFGFGGIKSQNTGIFDNMDSVIKREPGTLMIPNEGLTLMPKDENIANIIDNQFHSKEPIVNSSIFSQDFKIGEQSNPLSKAIASVKTDDGVLLSSPSASTPNVFDSAMKTMVHDLQTINGNQFKKSPQLFSVRTQTPSDSSITLLSMTRPFSQAVEKAVGRKETMGETKLSTLVEANVMKDFPTSFQAKVPSLRVPDETLLKVPDIRTKGFIPPASLQGTSLKNNNNFFIIKNISLNPNSPQNLPMGFQLIQGSWNNAKATNEDFRNGKKVKMNLIQELMPQTLARSTGGLVDMQPTQLSPPIKMMKQSTARLKRPISTRYRTTTACD</sequence>
<gene>
    <name evidence="3" type="ORF">CHS0354_040616</name>
</gene>
<feature type="compositionally biased region" description="Polar residues" evidence="1">
    <location>
        <begin position="127"/>
        <end position="142"/>
    </location>
</feature>
<dbReference type="EMBL" id="JAEAOA010002340">
    <property type="protein sequence ID" value="KAK3591688.1"/>
    <property type="molecule type" value="Genomic_DNA"/>
</dbReference>
<reference evidence="3" key="3">
    <citation type="submission" date="2023-05" db="EMBL/GenBank/DDBJ databases">
        <authorList>
            <person name="Smith C.H."/>
        </authorList>
    </citation>
    <scope>NUCLEOTIDE SEQUENCE</scope>
    <source>
        <strain evidence="3">CHS0354</strain>
        <tissue evidence="3">Mantle</tissue>
    </source>
</reference>
<evidence type="ECO:0000313" key="3">
    <source>
        <dbReference type="EMBL" id="KAK3591688.1"/>
    </source>
</evidence>
<proteinExistence type="predicted"/>